<comment type="caution">
    <text evidence="1">The sequence shown here is derived from an EMBL/GenBank/DDBJ whole genome shotgun (WGS) entry which is preliminary data.</text>
</comment>
<keyword evidence="2" id="KW-1185">Reference proteome</keyword>
<protein>
    <submittedName>
        <fullName evidence="1">Uncharacterized protein</fullName>
    </submittedName>
</protein>
<reference evidence="1 2" key="1">
    <citation type="journal article" date="2018" name="Front. Plant Sci.">
        <title>Red Clover (Trifolium pratense) and Zigzag Clover (T. medium) - A Picture of Genomic Similarities and Differences.</title>
        <authorList>
            <person name="Dluhosova J."/>
            <person name="Istvanek J."/>
            <person name="Nedelnik J."/>
            <person name="Repkova J."/>
        </authorList>
    </citation>
    <scope>NUCLEOTIDE SEQUENCE [LARGE SCALE GENOMIC DNA]</scope>
    <source>
        <strain evidence="2">cv. 10/8</strain>
        <tissue evidence="1">Leaf</tissue>
    </source>
</reference>
<organism evidence="1 2">
    <name type="scientific">Trifolium medium</name>
    <dbReference type="NCBI Taxonomy" id="97028"/>
    <lineage>
        <taxon>Eukaryota</taxon>
        <taxon>Viridiplantae</taxon>
        <taxon>Streptophyta</taxon>
        <taxon>Embryophyta</taxon>
        <taxon>Tracheophyta</taxon>
        <taxon>Spermatophyta</taxon>
        <taxon>Magnoliopsida</taxon>
        <taxon>eudicotyledons</taxon>
        <taxon>Gunneridae</taxon>
        <taxon>Pentapetalae</taxon>
        <taxon>rosids</taxon>
        <taxon>fabids</taxon>
        <taxon>Fabales</taxon>
        <taxon>Fabaceae</taxon>
        <taxon>Papilionoideae</taxon>
        <taxon>50 kb inversion clade</taxon>
        <taxon>NPAAA clade</taxon>
        <taxon>Hologalegina</taxon>
        <taxon>IRL clade</taxon>
        <taxon>Trifolieae</taxon>
        <taxon>Trifolium</taxon>
    </lineage>
</organism>
<evidence type="ECO:0000313" key="1">
    <source>
        <dbReference type="EMBL" id="MCI80550.1"/>
    </source>
</evidence>
<name>A0A392V2B7_9FABA</name>
<dbReference type="AlphaFoldDB" id="A0A392V2B7"/>
<dbReference type="Proteomes" id="UP000265520">
    <property type="component" value="Unassembled WGS sequence"/>
</dbReference>
<proteinExistence type="predicted"/>
<evidence type="ECO:0000313" key="2">
    <source>
        <dbReference type="Proteomes" id="UP000265520"/>
    </source>
</evidence>
<feature type="non-terminal residue" evidence="1">
    <location>
        <position position="1"/>
    </location>
</feature>
<dbReference type="EMBL" id="LXQA010998387">
    <property type="protein sequence ID" value="MCI80550.1"/>
    <property type="molecule type" value="Genomic_DNA"/>
</dbReference>
<accession>A0A392V2B7</accession>
<sequence>IVPNRQRLCRMTMSLFNNWFARNNWFL</sequence>